<comment type="caution">
    <text evidence="1">The sequence shown here is derived from an EMBL/GenBank/DDBJ whole genome shotgun (WGS) entry which is preliminary data.</text>
</comment>
<dbReference type="Proteomes" id="UP000322873">
    <property type="component" value="Unassembled WGS sequence"/>
</dbReference>
<reference evidence="1 2" key="1">
    <citation type="submission" date="2019-06" db="EMBL/GenBank/DDBJ databases">
        <title>Genome Sequence of the Brown Rot Fungal Pathogen Monilinia fructicola.</title>
        <authorList>
            <person name="De Miccolis Angelini R.M."/>
            <person name="Landi L."/>
            <person name="Abate D."/>
            <person name="Pollastro S."/>
            <person name="Romanazzi G."/>
            <person name="Faretra F."/>
        </authorList>
    </citation>
    <scope>NUCLEOTIDE SEQUENCE [LARGE SCALE GENOMIC DNA]</scope>
    <source>
        <strain evidence="1 2">Mfrc123</strain>
    </source>
</reference>
<accession>A0A5M9K8J1</accession>
<sequence>MEGETKLWIQELEKTPVAPPPHSTIPAASQGKDEDIGAMIPITSIEVDSTLVTSFGTTINRKDTLAGLADKAFAHASTAGSNPTGLRYNEHEFHGAKLDSEAAKKSTAGYRQYLAYEKLTNSELDNPTAGNANITFGIRQALSIGSGTVNSPLRIVEFHILESDTPFLMSLAKWRDSVFLSMIFYIRWCSDTVFLYPNIRLCANLVIPSFGE</sequence>
<organism evidence="1 2">
    <name type="scientific">Monilinia fructicola</name>
    <name type="common">Brown rot fungus</name>
    <name type="synonym">Ciboria fructicola</name>
    <dbReference type="NCBI Taxonomy" id="38448"/>
    <lineage>
        <taxon>Eukaryota</taxon>
        <taxon>Fungi</taxon>
        <taxon>Dikarya</taxon>
        <taxon>Ascomycota</taxon>
        <taxon>Pezizomycotina</taxon>
        <taxon>Leotiomycetes</taxon>
        <taxon>Helotiales</taxon>
        <taxon>Sclerotiniaceae</taxon>
        <taxon>Monilinia</taxon>
    </lineage>
</organism>
<name>A0A5M9K8J1_MONFR</name>
<dbReference type="AlphaFoldDB" id="A0A5M9K8J1"/>
<evidence type="ECO:0000313" key="2">
    <source>
        <dbReference type="Proteomes" id="UP000322873"/>
    </source>
</evidence>
<proteinExistence type="predicted"/>
<evidence type="ECO:0000313" key="1">
    <source>
        <dbReference type="EMBL" id="KAA8577180.1"/>
    </source>
</evidence>
<dbReference type="VEuPathDB" id="FungiDB:MFRU_021g01020"/>
<keyword evidence="2" id="KW-1185">Reference proteome</keyword>
<protein>
    <submittedName>
        <fullName evidence="1">Uncharacterized protein</fullName>
    </submittedName>
</protein>
<gene>
    <name evidence="1" type="ORF">EYC84_007175</name>
</gene>
<dbReference type="EMBL" id="VICG01000001">
    <property type="protein sequence ID" value="KAA8577180.1"/>
    <property type="molecule type" value="Genomic_DNA"/>
</dbReference>